<protein>
    <submittedName>
        <fullName evidence="2">Uncharacterized protein</fullName>
    </submittedName>
</protein>
<feature type="region of interest" description="Disordered" evidence="1">
    <location>
        <begin position="1"/>
        <end position="28"/>
    </location>
</feature>
<evidence type="ECO:0000313" key="2">
    <source>
        <dbReference type="EMBL" id="KAK6977992.1"/>
    </source>
</evidence>
<keyword evidence="3" id="KW-1185">Reference proteome</keyword>
<dbReference type="AlphaFoldDB" id="A0AAV9ZDU2"/>
<gene>
    <name evidence="2" type="ORF">R3P38DRAFT_501902</name>
</gene>
<proteinExistence type="predicted"/>
<organism evidence="2 3">
    <name type="scientific">Favolaschia claudopus</name>
    <dbReference type="NCBI Taxonomy" id="2862362"/>
    <lineage>
        <taxon>Eukaryota</taxon>
        <taxon>Fungi</taxon>
        <taxon>Dikarya</taxon>
        <taxon>Basidiomycota</taxon>
        <taxon>Agaricomycotina</taxon>
        <taxon>Agaricomycetes</taxon>
        <taxon>Agaricomycetidae</taxon>
        <taxon>Agaricales</taxon>
        <taxon>Marasmiineae</taxon>
        <taxon>Mycenaceae</taxon>
        <taxon>Favolaschia</taxon>
    </lineage>
</organism>
<dbReference type="EMBL" id="JAWWNJ010000162">
    <property type="protein sequence ID" value="KAK6977992.1"/>
    <property type="molecule type" value="Genomic_DNA"/>
</dbReference>
<accession>A0AAV9ZDU2</accession>
<dbReference type="Proteomes" id="UP001362999">
    <property type="component" value="Unassembled WGS sequence"/>
</dbReference>
<sequence length="202" mass="22770">MPPALRHHNSRDALPQRNPAIASSNPRRVRALANAERSPQGMSLRTQQPQEGHFSRRFSVHIHDTPFLFKEIPHKRLLERMNAPPKQSQACGRRLARPQDQIHHGWFLSYPRVRVLLPDAVPVRLRRSLVMALNTSPPAALVVPPSAPPVGSHVVWGRYGVCLLFSRSSAIGYGAETCRVPVPSWRRSCWSIQLHDHPADDP</sequence>
<evidence type="ECO:0000256" key="1">
    <source>
        <dbReference type="SAM" id="MobiDB-lite"/>
    </source>
</evidence>
<reference evidence="2 3" key="1">
    <citation type="journal article" date="2024" name="J Genomics">
        <title>Draft genome sequencing and assembly of Favolaschia claudopus CIRM-BRFM 2984 isolated from oak limbs.</title>
        <authorList>
            <person name="Navarro D."/>
            <person name="Drula E."/>
            <person name="Chaduli D."/>
            <person name="Cazenave R."/>
            <person name="Ahrendt S."/>
            <person name="Wang J."/>
            <person name="Lipzen A."/>
            <person name="Daum C."/>
            <person name="Barry K."/>
            <person name="Grigoriev I.V."/>
            <person name="Favel A."/>
            <person name="Rosso M.N."/>
            <person name="Martin F."/>
        </authorList>
    </citation>
    <scope>NUCLEOTIDE SEQUENCE [LARGE SCALE GENOMIC DNA]</scope>
    <source>
        <strain evidence="2 3">CIRM-BRFM 2984</strain>
    </source>
</reference>
<comment type="caution">
    <text evidence="2">The sequence shown here is derived from an EMBL/GenBank/DDBJ whole genome shotgun (WGS) entry which is preliminary data.</text>
</comment>
<name>A0AAV9ZDU2_9AGAR</name>
<evidence type="ECO:0000313" key="3">
    <source>
        <dbReference type="Proteomes" id="UP001362999"/>
    </source>
</evidence>